<name>A0A3R7M4W3_PENVA</name>
<organism evidence="1 2">
    <name type="scientific">Penaeus vannamei</name>
    <name type="common">Whiteleg shrimp</name>
    <name type="synonym">Litopenaeus vannamei</name>
    <dbReference type="NCBI Taxonomy" id="6689"/>
    <lineage>
        <taxon>Eukaryota</taxon>
        <taxon>Metazoa</taxon>
        <taxon>Ecdysozoa</taxon>
        <taxon>Arthropoda</taxon>
        <taxon>Crustacea</taxon>
        <taxon>Multicrustacea</taxon>
        <taxon>Malacostraca</taxon>
        <taxon>Eumalacostraca</taxon>
        <taxon>Eucarida</taxon>
        <taxon>Decapoda</taxon>
        <taxon>Dendrobranchiata</taxon>
        <taxon>Penaeoidea</taxon>
        <taxon>Penaeidae</taxon>
        <taxon>Penaeus</taxon>
    </lineage>
</organism>
<evidence type="ECO:0000313" key="1">
    <source>
        <dbReference type="EMBL" id="ROT67252.1"/>
    </source>
</evidence>
<reference evidence="1 2" key="2">
    <citation type="submission" date="2019-01" db="EMBL/GenBank/DDBJ databases">
        <title>The decoding of complex shrimp genome reveals the adaptation for benthos swimmer, frequently molting mechanism and breeding impact on genome.</title>
        <authorList>
            <person name="Sun Y."/>
            <person name="Gao Y."/>
            <person name="Yu Y."/>
        </authorList>
    </citation>
    <scope>NUCLEOTIDE SEQUENCE [LARGE SCALE GENOMIC DNA]</scope>
    <source>
        <tissue evidence="1">Muscle</tissue>
    </source>
</reference>
<keyword evidence="2" id="KW-1185">Reference proteome</keyword>
<dbReference type="OrthoDB" id="6350711at2759"/>
<gene>
    <name evidence="1" type="ORF">C7M84_014691</name>
</gene>
<dbReference type="AlphaFoldDB" id="A0A3R7M4W3"/>
<comment type="caution">
    <text evidence="1">The sequence shown here is derived from an EMBL/GenBank/DDBJ whole genome shotgun (WGS) entry which is preliminary data.</text>
</comment>
<reference evidence="1 2" key="1">
    <citation type="submission" date="2018-04" db="EMBL/GenBank/DDBJ databases">
        <authorList>
            <person name="Zhang X."/>
            <person name="Yuan J."/>
            <person name="Li F."/>
            <person name="Xiang J."/>
        </authorList>
    </citation>
    <scope>NUCLEOTIDE SEQUENCE [LARGE SCALE GENOMIC DNA]</scope>
    <source>
        <tissue evidence="1">Muscle</tissue>
    </source>
</reference>
<dbReference type="Proteomes" id="UP000283509">
    <property type="component" value="Unassembled WGS sequence"/>
</dbReference>
<accession>A0A3R7M4W3</accession>
<evidence type="ECO:0000313" key="2">
    <source>
        <dbReference type="Proteomes" id="UP000283509"/>
    </source>
</evidence>
<sequence>MFTKSGHSSSLQNNTVNWAFIGDSHSRYLVCAILSLMKGPEFQCRIPEFQGEWRNIDYFLDKLPRCRYKGEFIMIRHVHAPFTLTYYIDEYLTKLPKLVQLWEAEERPKPTFVVMNTGNHWMRYLESTYLEKGVETAGEIFEKHLQSIAPVITRLARTTPVIFKMQDDLQVAYIEDPKVKSFTVDNIRHYNALYKQTLKNTGVVFWDSTLPLSRAYNQECLRNPRHFRDTLWWMCKDVVHVGYILVRQYADMVLNAACGRSMSDCS</sequence>
<proteinExistence type="predicted"/>
<protein>
    <submittedName>
        <fullName evidence="1">Uncharacterized protein</fullName>
    </submittedName>
</protein>
<dbReference type="EMBL" id="QCYY01002829">
    <property type="protein sequence ID" value="ROT67252.1"/>
    <property type="molecule type" value="Genomic_DNA"/>
</dbReference>